<evidence type="ECO:0000313" key="2">
    <source>
        <dbReference type="Proteomes" id="UP001500393"/>
    </source>
</evidence>
<dbReference type="Proteomes" id="UP001500393">
    <property type="component" value="Unassembled WGS sequence"/>
</dbReference>
<proteinExistence type="predicted"/>
<accession>A0ABN2CNA7</accession>
<gene>
    <name evidence="1" type="ORF">GCM10009789_11040</name>
</gene>
<sequence>MSRRRYVHNSRCRHPSAIPPYGGTRPWGKFTVHDAASLPLAVCRWVGSDRGALPGLLPVGFPGPPAAPGVRVSTYRALHVSWPLVNRQGWRLPVSVSMESGSCFRRSGTP</sequence>
<dbReference type="EMBL" id="BAAAOS010000007">
    <property type="protein sequence ID" value="GAA1559457.1"/>
    <property type="molecule type" value="Genomic_DNA"/>
</dbReference>
<name>A0ABN2CNA7_9ACTN</name>
<reference evidence="1 2" key="1">
    <citation type="journal article" date="2019" name="Int. J. Syst. Evol. Microbiol.">
        <title>The Global Catalogue of Microorganisms (GCM) 10K type strain sequencing project: providing services to taxonomists for standard genome sequencing and annotation.</title>
        <authorList>
            <consortium name="The Broad Institute Genomics Platform"/>
            <consortium name="The Broad Institute Genome Sequencing Center for Infectious Disease"/>
            <person name="Wu L."/>
            <person name="Ma J."/>
        </authorList>
    </citation>
    <scope>NUCLEOTIDE SEQUENCE [LARGE SCALE GENOMIC DNA]</scope>
    <source>
        <strain evidence="1 2">JCM 14969</strain>
    </source>
</reference>
<organism evidence="1 2">
    <name type="scientific">Kribbella sancticallisti</name>
    <dbReference type="NCBI Taxonomy" id="460087"/>
    <lineage>
        <taxon>Bacteria</taxon>
        <taxon>Bacillati</taxon>
        <taxon>Actinomycetota</taxon>
        <taxon>Actinomycetes</taxon>
        <taxon>Propionibacteriales</taxon>
        <taxon>Kribbellaceae</taxon>
        <taxon>Kribbella</taxon>
    </lineage>
</organism>
<comment type="caution">
    <text evidence="1">The sequence shown here is derived from an EMBL/GenBank/DDBJ whole genome shotgun (WGS) entry which is preliminary data.</text>
</comment>
<protein>
    <submittedName>
        <fullName evidence="1">Uncharacterized protein</fullName>
    </submittedName>
</protein>
<keyword evidence="2" id="KW-1185">Reference proteome</keyword>
<evidence type="ECO:0000313" key="1">
    <source>
        <dbReference type="EMBL" id="GAA1559457.1"/>
    </source>
</evidence>